<gene>
    <name evidence="5" type="ORF">SAMN04487995_3571</name>
</gene>
<dbReference type="EMBL" id="FNXY01000005">
    <property type="protein sequence ID" value="SEJ16641.1"/>
    <property type="molecule type" value="Genomic_DNA"/>
</dbReference>
<dbReference type="Gene3D" id="3.40.50.300">
    <property type="entry name" value="P-loop containing nucleotide triphosphate hydrolases"/>
    <property type="match status" value="1"/>
</dbReference>
<feature type="domain" description="AAA+ ATPase" evidence="4">
    <location>
        <begin position="129"/>
        <end position="262"/>
    </location>
</feature>
<dbReference type="PANTHER" id="PTHR23073">
    <property type="entry name" value="26S PROTEASOME REGULATORY SUBUNIT"/>
    <property type="match status" value="1"/>
</dbReference>
<evidence type="ECO:0000256" key="3">
    <source>
        <dbReference type="ARBA" id="ARBA00022840"/>
    </source>
</evidence>
<evidence type="ECO:0000256" key="2">
    <source>
        <dbReference type="ARBA" id="ARBA00022741"/>
    </source>
</evidence>
<reference evidence="5 6" key="1">
    <citation type="submission" date="2016-10" db="EMBL/GenBank/DDBJ databases">
        <authorList>
            <person name="de Groot N.N."/>
        </authorList>
    </citation>
    <scope>NUCLEOTIDE SEQUENCE [LARGE SCALE GENOMIC DNA]</scope>
    <source>
        <strain evidence="5 6">DSM 19938</strain>
    </source>
</reference>
<dbReference type="Gene3D" id="1.10.8.60">
    <property type="match status" value="1"/>
</dbReference>
<evidence type="ECO:0000256" key="1">
    <source>
        <dbReference type="ARBA" id="ARBA00006914"/>
    </source>
</evidence>
<evidence type="ECO:0000259" key="4">
    <source>
        <dbReference type="SMART" id="SM00382"/>
    </source>
</evidence>
<dbReference type="AlphaFoldDB" id="A0A1H6WHZ0"/>
<evidence type="ECO:0000313" key="6">
    <source>
        <dbReference type="Proteomes" id="UP000199532"/>
    </source>
</evidence>
<keyword evidence="2" id="KW-0547">Nucleotide-binding</keyword>
<dbReference type="SMART" id="SM00382">
    <property type="entry name" value="AAA"/>
    <property type="match status" value="1"/>
</dbReference>
<dbReference type="InterPro" id="IPR027417">
    <property type="entry name" value="P-loop_NTPase"/>
</dbReference>
<dbReference type="CDD" id="cd19481">
    <property type="entry name" value="RecA-like_protease"/>
    <property type="match status" value="1"/>
</dbReference>
<keyword evidence="6" id="KW-1185">Reference proteome</keyword>
<dbReference type="GO" id="GO:0016887">
    <property type="term" value="F:ATP hydrolysis activity"/>
    <property type="evidence" value="ECO:0007669"/>
    <property type="project" value="InterPro"/>
</dbReference>
<keyword evidence="3" id="KW-0067">ATP-binding</keyword>
<dbReference type="InterPro" id="IPR003959">
    <property type="entry name" value="ATPase_AAA_core"/>
</dbReference>
<comment type="similarity">
    <text evidence="1">Belongs to the AAA ATPase family.</text>
</comment>
<organism evidence="5 6">
    <name type="scientific">Dyadobacter koreensis</name>
    <dbReference type="NCBI Taxonomy" id="408657"/>
    <lineage>
        <taxon>Bacteria</taxon>
        <taxon>Pseudomonadati</taxon>
        <taxon>Bacteroidota</taxon>
        <taxon>Cytophagia</taxon>
        <taxon>Cytophagales</taxon>
        <taxon>Spirosomataceae</taxon>
        <taxon>Dyadobacter</taxon>
    </lineage>
</organism>
<dbReference type="Pfam" id="PF00004">
    <property type="entry name" value="AAA"/>
    <property type="match status" value="1"/>
</dbReference>
<dbReference type="InterPro" id="IPR050221">
    <property type="entry name" value="26S_Proteasome_ATPase"/>
</dbReference>
<dbReference type="RefSeq" id="WP_090337439.1">
    <property type="nucleotide sequence ID" value="NZ_FNXY01000005.1"/>
</dbReference>
<dbReference type="GO" id="GO:0005524">
    <property type="term" value="F:ATP binding"/>
    <property type="evidence" value="ECO:0007669"/>
    <property type="project" value="UniProtKB-KW"/>
</dbReference>
<proteinExistence type="inferred from homology"/>
<dbReference type="Proteomes" id="UP000199532">
    <property type="component" value="Unassembled WGS sequence"/>
</dbReference>
<name>A0A1H6WHZ0_9BACT</name>
<dbReference type="OrthoDB" id="7438987at2"/>
<protein>
    <submittedName>
        <fullName evidence="5">ATPase family associated with various cellular activities (AAA)</fullName>
    </submittedName>
</protein>
<dbReference type="InterPro" id="IPR003593">
    <property type="entry name" value="AAA+_ATPase"/>
</dbReference>
<dbReference type="STRING" id="408657.SAMN04487995_3571"/>
<dbReference type="SUPFAM" id="SSF52540">
    <property type="entry name" value="P-loop containing nucleoside triphosphate hydrolases"/>
    <property type="match status" value="1"/>
</dbReference>
<sequence length="336" mass="38401">MRQELLTRLFRAMEGERTSPLLKVAYSIIEEEKKKGHERLADQLTTILSSKEASKDVRAERSTPSLRLVKDIEYKVPVDRRYKLPLAKHTERDHLRHEMVLSDEVGAKISRIEKEYLGRERLAHHGLKPRRKILFYGSSGCGKTMAAERIAWDLGLPFYKVRFDSIISSYLGESASNLQSLFESLSDFPCVLLLDEFDIIGKQRNSSSNEVGEIHRIVNVLLGLLEEYQGEGILVATTNLESSLDKALFRRFDDIIEFQKPTELEIEKLLKISFSALKLNKEIDLKMYAKKMVGHSYAIIVKIANDAAKKSIISLRPEISNKDIESAFMENVDLTK</sequence>
<evidence type="ECO:0000313" key="5">
    <source>
        <dbReference type="EMBL" id="SEJ16641.1"/>
    </source>
</evidence>
<accession>A0A1H6WHZ0</accession>